<dbReference type="FunFam" id="2.40.160.120:FF:000010">
    <property type="entry name" value="Oxysterol-binding protein homolog 4"/>
    <property type="match status" value="1"/>
</dbReference>
<evidence type="ECO:0000313" key="3">
    <source>
        <dbReference type="EMBL" id="CCE64003.1"/>
    </source>
</evidence>
<dbReference type="PANTHER" id="PTHR10972:SF184">
    <property type="entry name" value="OXYSTEROL-BINDING PROTEIN HOMOLOG 4-RELATED"/>
    <property type="match status" value="1"/>
</dbReference>
<evidence type="ECO:0000256" key="1">
    <source>
        <dbReference type="ARBA" id="ARBA00008842"/>
    </source>
</evidence>
<reference evidence="3 4" key="1">
    <citation type="journal article" date="2011" name="Proc. Natl. Acad. Sci. U.S.A.">
        <title>Evolutionary erosion of yeast sex chromosomes by mating-type switching accidents.</title>
        <authorList>
            <person name="Gordon J.L."/>
            <person name="Armisen D."/>
            <person name="Proux-Wera E."/>
            <person name="Oheigeartaigh S.S."/>
            <person name="Byrne K.P."/>
            <person name="Wolfe K.H."/>
        </authorList>
    </citation>
    <scope>NUCLEOTIDE SEQUENCE [LARGE SCALE GENOMIC DNA]</scope>
    <source>
        <strain evidence="4">ATCC 24235 / CBS 4417 / NBRC 1672 / NRRL Y-8282 / UCD 70-5</strain>
    </source>
</reference>
<accession>G8BVS5</accession>
<proteinExistence type="inferred from homology"/>
<dbReference type="Gene3D" id="1.10.287.2720">
    <property type="match status" value="1"/>
</dbReference>
<dbReference type="KEGG" id="tpf:TPHA_0G01670"/>
<dbReference type="GO" id="GO:0030011">
    <property type="term" value="P:maintenance of cell polarity"/>
    <property type="evidence" value="ECO:0007669"/>
    <property type="project" value="EnsemblFungi"/>
</dbReference>
<dbReference type="HOGENOM" id="CLU_012334_0_0_1"/>
<dbReference type="GO" id="GO:0016020">
    <property type="term" value="C:membrane"/>
    <property type="evidence" value="ECO:0007669"/>
    <property type="project" value="TreeGrafter"/>
</dbReference>
<dbReference type="InterPro" id="IPR037239">
    <property type="entry name" value="OSBP_sf"/>
</dbReference>
<dbReference type="eggNOG" id="KOG2210">
    <property type="taxonomic scope" value="Eukaryota"/>
</dbReference>
<dbReference type="AlphaFoldDB" id="G8BVS5"/>
<dbReference type="OMA" id="YVISGQW"/>
<dbReference type="Gene3D" id="2.40.160.120">
    <property type="match status" value="1"/>
</dbReference>
<keyword evidence="4" id="KW-1185">Reference proteome</keyword>
<evidence type="ECO:0008006" key="5">
    <source>
        <dbReference type="Google" id="ProtNLM"/>
    </source>
</evidence>
<dbReference type="SUPFAM" id="SSF144000">
    <property type="entry name" value="Oxysterol-binding protein-like"/>
    <property type="match status" value="1"/>
</dbReference>
<dbReference type="OrthoDB" id="14833at2759"/>
<dbReference type="EMBL" id="HE612862">
    <property type="protein sequence ID" value="CCE64003.1"/>
    <property type="molecule type" value="Genomic_DNA"/>
</dbReference>
<organism evidence="3 4">
    <name type="scientific">Tetrapisispora phaffii (strain ATCC 24235 / CBS 4417 / NBRC 1672 / NRRL Y-8282 / UCD 70-5)</name>
    <name type="common">Yeast</name>
    <name type="synonym">Fabospora phaffii</name>
    <dbReference type="NCBI Taxonomy" id="1071381"/>
    <lineage>
        <taxon>Eukaryota</taxon>
        <taxon>Fungi</taxon>
        <taxon>Dikarya</taxon>
        <taxon>Ascomycota</taxon>
        <taxon>Saccharomycotina</taxon>
        <taxon>Saccharomycetes</taxon>
        <taxon>Saccharomycetales</taxon>
        <taxon>Saccharomycetaceae</taxon>
        <taxon>Tetrapisispora</taxon>
    </lineage>
</organism>
<dbReference type="Proteomes" id="UP000005666">
    <property type="component" value="Chromosome 7"/>
</dbReference>
<dbReference type="PROSITE" id="PS01013">
    <property type="entry name" value="OSBP"/>
    <property type="match status" value="1"/>
</dbReference>
<dbReference type="STRING" id="1071381.G8BVS5"/>
<sequence>MSASSISKSGTWTSFLKSLASFNGDLSKLSAPPFILSPVSLSEYPRYWADHQEVFVEPSLIDNENYKQRCSCDKNVESPEMARMLAVIKWFICTMRSQYASRTEKQGNEKKPLNPFLGELFVGKWSNKDDPSLGETILLTEQVSHHPPITGYSILNDKHNIRFHGYNHLKTSISKTLTLNVKQYGHAMLHIRDDDETYLITLPPLHIEGILAASPYAELEGRTFIQSSTGLLCSIDYSGKGYFSGKKNTFKARIFKDPKQVDDKTKATYTINGQWSKQSTIVKHDPKLGDSEPKLFFDAELPKVCELYVKPIEEQHPLESRKAWKDVADAIIAGDMSLISKHKTALEEKQRAMRKEEESEGRVWQTRWFNCVNYDLEESASSSEDGSSMIGPTEEDQYLALAKAFNLSTKNVPSGTLAHEKHHKKADLTSLHWRFVRENWDNDKDIIA</sequence>
<comment type="similarity">
    <text evidence="1 2">Belongs to the OSBP family.</text>
</comment>
<dbReference type="Pfam" id="PF01237">
    <property type="entry name" value="Oxysterol_BP"/>
    <property type="match status" value="1"/>
</dbReference>
<evidence type="ECO:0000313" key="4">
    <source>
        <dbReference type="Proteomes" id="UP000005666"/>
    </source>
</evidence>
<dbReference type="InterPro" id="IPR018494">
    <property type="entry name" value="Oxysterol-bd_CS"/>
</dbReference>
<dbReference type="GO" id="GO:0008142">
    <property type="term" value="F:oxysterol binding"/>
    <property type="evidence" value="ECO:0007669"/>
    <property type="project" value="EnsemblFungi"/>
</dbReference>
<evidence type="ECO:0000256" key="2">
    <source>
        <dbReference type="RuleBase" id="RU003844"/>
    </source>
</evidence>
<name>G8BVS5_TETPH</name>
<dbReference type="GeneID" id="11533536"/>
<dbReference type="GO" id="GO:0006897">
    <property type="term" value="P:endocytosis"/>
    <property type="evidence" value="ECO:0007669"/>
    <property type="project" value="EnsemblFungi"/>
</dbReference>
<dbReference type="GO" id="GO:0006887">
    <property type="term" value="P:exocytosis"/>
    <property type="evidence" value="ECO:0007669"/>
    <property type="project" value="EnsemblFungi"/>
</dbReference>
<protein>
    <recommendedName>
        <fullName evidence="5">Oxysterol-binding protein</fullName>
    </recommendedName>
</protein>
<dbReference type="Gene3D" id="3.30.70.3490">
    <property type="match status" value="1"/>
</dbReference>
<dbReference type="Gene3D" id="6.10.250.1430">
    <property type="match status" value="1"/>
</dbReference>
<dbReference type="GO" id="GO:0120015">
    <property type="term" value="F:sterol transfer activity"/>
    <property type="evidence" value="ECO:0007669"/>
    <property type="project" value="EnsemblFungi"/>
</dbReference>
<dbReference type="InterPro" id="IPR000648">
    <property type="entry name" value="Oxysterol-bd"/>
</dbReference>
<dbReference type="GO" id="GO:0034727">
    <property type="term" value="P:piecemeal microautophagy of the nucleus"/>
    <property type="evidence" value="ECO:0007669"/>
    <property type="project" value="EnsemblFungi"/>
</dbReference>
<dbReference type="GO" id="GO:0005829">
    <property type="term" value="C:cytosol"/>
    <property type="evidence" value="ECO:0007669"/>
    <property type="project" value="TreeGrafter"/>
</dbReference>
<dbReference type="RefSeq" id="XP_003686437.1">
    <property type="nucleotide sequence ID" value="XM_003686389.1"/>
</dbReference>
<dbReference type="PANTHER" id="PTHR10972">
    <property type="entry name" value="OXYSTEROL-BINDING PROTEIN-RELATED"/>
    <property type="match status" value="1"/>
</dbReference>
<gene>
    <name evidence="3" type="primary">TPHA0G01670</name>
    <name evidence="3" type="ordered locus">TPHA_0G01670</name>
</gene>